<feature type="region of interest" description="Disordered" evidence="5">
    <location>
        <begin position="423"/>
        <end position="445"/>
    </location>
</feature>
<organism evidence="7 8">
    <name type="scientific">Purpureocillium lilacinum</name>
    <name type="common">Paecilomyces lilacinus</name>
    <dbReference type="NCBI Taxonomy" id="33203"/>
    <lineage>
        <taxon>Eukaryota</taxon>
        <taxon>Fungi</taxon>
        <taxon>Dikarya</taxon>
        <taxon>Ascomycota</taxon>
        <taxon>Pezizomycotina</taxon>
        <taxon>Sordariomycetes</taxon>
        <taxon>Hypocreomycetidae</taxon>
        <taxon>Hypocreales</taxon>
        <taxon>Ophiocordycipitaceae</taxon>
        <taxon>Purpureocillium</taxon>
    </lineage>
</organism>
<dbReference type="PANTHER" id="PTHR20963">
    <property type="entry name" value="MULTIPLE INOSITOL POLYPHOSPHATE PHOSPHATASE-RELATED"/>
    <property type="match status" value="1"/>
</dbReference>
<feature type="region of interest" description="Disordered" evidence="5">
    <location>
        <begin position="547"/>
        <end position="597"/>
    </location>
</feature>
<evidence type="ECO:0000313" key="8">
    <source>
        <dbReference type="Proteomes" id="UP001287286"/>
    </source>
</evidence>
<feature type="region of interest" description="Disordered" evidence="5">
    <location>
        <begin position="266"/>
        <end position="304"/>
    </location>
</feature>
<proteinExistence type="inferred from homology"/>
<name>A0ABR0C152_PURLI</name>
<gene>
    <name evidence="7" type="ORF">Purlil1_6017</name>
</gene>
<feature type="compositionally biased region" description="Basic and acidic residues" evidence="5">
    <location>
        <begin position="340"/>
        <end position="355"/>
    </location>
</feature>
<keyword evidence="3" id="KW-0378">Hydrolase</keyword>
<comment type="caution">
    <text evidence="7">The sequence shown here is derived from an EMBL/GenBank/DDBJ whole genome shotgun (WGS) entry which is preliminary data.</text>
</comment>
<evidence type="ECO:0000256" key="4">
    <source>
        <dbReference type="SAM" id="Coils"/>
    </source>
</evidence>
<dbReference type="InterPro" id="IPR029033">
    <property type="entry name" value="His_PPase_superfam"/>
</dbReference>
<dbReference type="EC" id="3.1.3.8" evidence="2"/>
<dbReference type="Gene3D" id="3.40.50.1240">
    <property type="entry name" value="Phosphoglycerate mutase-like"/>
    <property type="match status" value="1"/>
</dbReference>
<evidence type="ECO:0000256" key="1">
    <source>
        <dbReference type="ARBA" id="ARBA00005375"/>
    </source>
</evidence>
<feature type="region of interest" description="Disordered" evidence="5">
    <location>
        <begin position="336"/>
        <end position="362"/>
    </location>
</feature>
<evidence type="ECO:0000256" key="2">
    <source>
        <dbReference type="ARBA" id="ARBA00012632"/>
    </source>
</evidence>
<dbReference type="SUPFAM" id="SSF53254">
    <property type="entry name" value="Phosphoglycerate mutase-like"/>
    <property type="match status" value="1"/>
</dbReference>
<feature type="region of interest" description="Disordered" evidence="5">
    <location>
        <begin position="662"/>
        <end position="711"/>
    </location>
</feature>
<feature type="compositionally biased region" description="Polar residues" evidence="5">
    <location>
        <begin position="674"/>
        <end position="683"/>
    </location>
</feature>
<feature type="region of interest" description="Disordered" evidence="5">
    <location>
        <begin position="613"/>
        <end position="636"/>
    </location>
</feature>
<reference evidence="7 8" key="1">
    <citation type="journal article" date="2024" name="Microbiol. Resour. Announc.">
        <title>Genome annotations for the ascomycete fungi Trichoderma harzianum, Trichoderma aggressivum, and Purpureocillium lilacinum.</title>
        <authorList>
            <person name="Beijen E.P.W."/>
            <person name="Ohm R.A."/>
        </authorList>
    </citation>
    <scope>NUCLEOTIDE SEQUENCE [LARGE SCALE GENOMIC DNA]</scope>
    <source>
        <strain evidence="7 8">CBS 150709</strain>
    </source>
</reference>
<feature type="region of interest" description="Disordered" evidence="5">
    <location>
        <begin position="920"/>
        <end position="941"/>
    </location>
</feature>
<dbReference type="InterPro" id="IPR033379">
    <property type="entry name" value="Acid_Pase_AS"/>
</dbReference>
<dbReference type="PANTHER" id="PTHR20963:SF24">
    <property type="entry name" value="3-PHYTASE B"/>
    <property type="match status" value="1"/>
</dbReference>
<dbReference type="CDD" id="cd07061">
    <property type="entry name" value="HP_HAP_like"/>
    <property type="match status" value="1"/>
</dbReference>
<evidence type="ECO:0000256" key="6">
    <source>
        <dbReference type="SAM" id="Phobius"/>
    </source>
</evidence>
<feature type="region of interest" description="Disordered" evidence="5">
    <location>
        <begin position="66"/>
        <end position="101"/>
    </location>
</feature>
<feature type="coiled-coil region" evidence="4">
    <location>
        <begin position="456"/>
        <end position="483"/>
    </location>
</feature>
<keyword evidence="8" id="KW-1185">Reference proteome</keyword>
<dbReference type="PROSITE" id="PS00778">
    <property type="entry name" value="HIS_ACID_PHOSPHAT_2"/>
    <property type="match status" value="1"/>
</dbReference>
<keyword evidence="6" id="KW-0812">Transmembrane</keyword>
<dbReference type="Proteomes" id="UP001287286">
    <property type="component" value="Unassembled WGS sequence"/>
</dbReference>
<dbReference type="InterPro" id="IPR000560">
    <property type="entry name" value="His_Pase_clade-2"/>
</dbReference>
<keyword evidence="6" id="KW-0472">Membrane</keyword>
<dbReference type="Pfam" id="PF00328">
    <property type="entry name" value="His_Phos_2"/>
    <property type="match status" value="1"/>
</dbReference>
<comment type="similarity">
    <text evidence="1">Belongs to the histidine acid phosphatase family.</text>
</comment>
<keyword evidence="4" id="KW-0175">Coiled coil</keyword>
<feature type="compositionally biased region" description="Polar residues" evidence="5">
    <location>
        <begin position="920"/>
        <end position="931"/>
    </location>
</feature>
<accession>A0ABR0C152</accession>
<evidence type="ECO:0000256" key="5">
    <source>
        <dbReference type="SAM" id="MobiDB-lite"/>
    </source>
</evidence>
<dbReference type="EMBL" id="JAWRVI010000019">
    <property type="protein sequence ID" value="KAK4089448.1"/>
    <property type="molecule type" value="Genomic_DNA"/>
</dbReference>
<feature type="transmembrane region" description="Helical" evidence="6">
    <location>
        <begin position="218"/>
        <end position="240"/>
    </location>
</feature>
<keyword evidence="6" id="KW-1133">Transmembrane helix</keyword>
<sequence>MEAGCRVAVVAAAPGEVRGRALLSSQMDAWLTSARPRDAAAAETRATGHEIQIDESCAATRFQSLRPHRGSMPAPSPTNQSARRPRQQRQNGQERRLQDIDSLSLARPSDAAAEAKPLCLLSCGQGQALWATMRSAQALGQVSLFDGPIIIIIILPGPVVVSLSLTQTKVQALQLDLSHVLLRRRTYIAAHRWTFACSSSASSLVRLMQTLRQIQQSFVYLIPPAGPLGMLPLTWFSALLSCAPILSRLRTGSAVDIEDRRMARTAVVQSPPSYQPRPVAAPQADLSRTAFKDDMPRKSAGSRGTSFSARRAFWSDAASRRPQISAPYEFRHLHSGSYHTSRENSSDLPRQDGHPQRRGSFRPLELSIYMSDGRTSPILPHFDVPRVMTPPPPAYFASRTEEDHALMRQRSYTSMSFHVPRRHAVDSSPSTTLDEAPPRIPPKSRNRMRAYTATDVDAIKERVASAMIEVERLQKQIDDVIERQSIYTNSRPSTPHSIARTMPGEPDIEAGHRHRCLHVFRLELEPMPSIPALPPAAPSFAQRLNSELERPQTAPTKAEPCVANRTDSRATASGGAVTPVSPRRDTRPLPPPLPLVLRPPLRKKKSFSRVSSWLFPGSETGKDASHDSVTNIPKPIKGRQGFYQCVAAAGLQGRRSYDSLDSLSTWDSEEEKQTAPTTWSPGSTPIAKQDEPLPQPPLERSATFGKIDQPRVRTSVGVAMTKRRVGDDDTTGCVRNVPTSTYMLDEAHGGLGGFCVLETQTKHFAYHQIERKVDDDPGNEGSRSCDEQEKGPGQGSNDYLTCKGKGGCGNSEPGGESERRGKYPKVLQQQSVALSNNLEGMPTARRTCHCGTCLRCNRRLGVADLLGSSGSAALGRGIVLEGGPTRQVGHSHDDITAALHRLAITDSRFSTITRLAGTQSCSAGGNGNPHSENAKGSGGVGIRLRTSEFPVLREPSLRITQHPATSSQSPSARANLHPLTAKCALATRARTLSVSTVRTGSSDPGAHAGFGEGHGGLLPRDGIRYKYSAVPASTEDCESPPPPHDEQLVHGNHRPRPLHEQARLLKLTAGAMILFAVLAAAAVYGQAHPDSRGCEATGSCDGVSPHTWGQYSPYFSAPSSLDPALPHGCELTFAAVLSRHGSRYTTKAKSSPYHQLLDRIHASVDKYGKGFEFIRDYTFTNRVDDLTLYGQKELVQSGAAFYQRYKDLAHGSEPFVRASGSPRVVMSAQNFTRAFYEAQGISGMGKLEQILVLPEKVGFNNTLDHGTCPGFEDGPWSALGDGKQENWRSIWAAPIMERLNHKLPGANLTLEDTVYLMDLCPFDTVGTPNATKSDFCRLFSQEEWHGYDYYLSLDKWYNYGNGNPLGPTQGVGYVNELISRLTGKALVDNTSANSTLDASPDTFPLDRKLYADFSHDSLMTSVYAALGLYNRTGDLPDTHKLSPGQTHGYSTSWTVPFAARMYVEKMRCAGHTGSDELVRILVNDRVVPLQGCRADGHGRCRLGDFVEGLSFARSGGHWPLCYA</sequence>
<evidence type="ECO:0000256" key="3">
    <source>
        <dbReference type="ARBA" id="ARBA00022801"/>
    </source>
</evidence>
<feature type="region of interest" description="Disordered" evidence="5">
    <location>
        <begin position="770"/>
        <end position="798"/>
    </location>
</feature>
<evidence type="ECO:0000313" key="7">
    <source>
        <dbReference type="EMBL" id="KAK4089448.1"/>
    </source>
</evidence>
<protein>
    <recommendedName>
        <fullName evidence="2">3-phytase</fullName>
        <ecNumber evidence="2">3.1.3.8</ecNumber>
    </recommendedName>
</protein>